<dbReference type="PANTHER" id="PTHR21208">
    <property type="entry name" value="ADP-DEPENDENT GLUCOKINASE"/>
    <property type="match status" value="1"/>
</dbReference>
<evidence type="ECO:0000256" key="3">
    <source>
        <dbReference type="ARBA" id="ARBA00022777"/>
    </source>
</evidence>
<evidence type="ECO:0000313" key="7">
    <source>
        <dbReference type="RefSeq" id="XP_010777249.1"/>
    </source>
</evidence>
<gene>
    <name evidence="7" type="primary">LOC104952179</name>
</gene>
<organism evidence="6 7">
    <name type="scientific">Notothenia coriiceps</name>
    <name type="common">black rockcod</name>
    <dbReference type="NCBI Taxonomy" id="8208"/>
    <lineage>
        <taxon>Eukaryota</taxon>
        <taxon>Metazoa</taxon>
        <taxon>Chordata</taxon>
        <taxon>Craniata</taxon>
        <taxon>Vertebrata</taxon>
        <taxon>Euteleostomi</taxon>
        <taxon>Actinopterygii</taxon>
        <taxon>Neopterygii</taxon>
        <taxon>Teleostei</taxon>
        <taxon>Neoteleostei</taxon>
        <taxon>Acanthomorphata</taxon>
        <taxon>Eupercaria</taxon>
        <taxon>Perciformes</taxon>
        <taxon>Notothenioidei</taxon>
        <taxon>Nototheniidae</taxon>
        <taxon>Notothenia</taxon>
    </lineage>
</organism>
<keyword evidence="1" id="KW-0808">Transferase</keyword>
<accession>A0A6I9NHU9</accession>
<keyword evidence="2" id="KW-0479">Metal-binding</keyword>
<sequence length="151" mass="17307">MLDEQIVVPPGSMQETDEYHLILEYKAGEQWGSTQAPQANRFIFSHDVSNGEMSSLETFVESLEEFDPELVVLSGLHMMEGQGRELWEERLKEVSGRKLSLTVINQQSCFFFAGFYNCPDSYFLNSCFFYAFQSQCTKLTSFVTVNIVCFC</sequence>
<dbReference type="SUPFAM" id="SSF53613">
    <property type="entry name" value="Ribokinase-like"/>
    <property type="match status" value="1"/>
</dbReference>
<keyword evidence="6" id="KW-1185">Reference proteome</keyword>
<dbReference type="GO" id="GO:0043843">
    <property type="term" value="F:ADP-specific glucokinase activity"/>
    <property type="evidence" value="ECO:0007669"/>
    <property type="project" value="TreeGrafter"/>
</dbReference>
<evidence type="ECO:0000313" key="6">
    <source>
        <dbReference type="Proteomes" id="UP000504611"/>
    </source>
</evidence>
<evidence type="ECO:0000256" key="5">
    <source>
        <dbReference type="ARBA" id="ARBA00023152"/>
    </source>
</evidence>
<evidence type="ECO:0000256" key="2">
    <source>
        <dbReference type="ARBA" id="ARBA00022723"/>
    </source>
</evidence>
<keyword evidence="4" id="KW-0460">Magnesium</keyword>
<dbReference type="Pfam" id="PF04587">
    <property type="entry name" value="ADP_PFK_GK"/>
    <property type="match status" value="1"/>
</dbReference>
<evidence type="ECO:0000256" key="4">
    <source>
        <dbReference type="ARBA" id="ARBA00022842"/>
    </source>
</evidence>
<dbReference type="GeneID" id="104952179"/>
<evidence type="ECO:0000256" key="1">
    <source>
        <dbReference type="ARBA" id="ARBA00022679"/>
    </source>
</evidence>
<protein>
    <submittedName>
        <fullName evidence="7">ADP-dependent glucokinase-like</fullName>
    </submittedName>
</protein>
<dbReference type="AlphaFoldDB" id="A0A6I9NHU9"/>
<dbReference type="PROSITE" id="PS51255">
    <property type="entry name" value="ADPK"/>
    <property type="match status" value="1"/>
</dbReference>
<dbReference type="InterPro" id="IPR007666">
    <property type="entry name" value="ADP_PFK/GK"/>
</dbReference>
<dbReference type="KEGG" id="ncc:104952179"/>
<name>A0A6I9NHU9_9TELE</name>
<dbReference type="InterPro" id="IPR029056">
    <property type="entry name" value="Ribokinase-like"/>
</dbReference>
<reference evidence="7" key="1">
    <citation type="submission" date="2025-08" db="UniProtKB">
        <authorList>
            <consortium name="RefSeq"/>
        </authorList>
    </citation>
    <scope>IDENTIFICATION</scope>
    <source>
        <tissue evidence="7">Muscle</tissue>
    </source>
</reference>
<dbReference type="RefSeq" id="XP_010777249.1">
    <property type="nucleotide sequence ID" value="XM_010778947.1"/>
</dbReference>
<dbReference type="Proteomes" id="UP000504611">
    <property type="component" value="Unplaced"/>
</dbReference>
<dbReference type="OrthoDB" id="5847021at2759"/>
<proteinExistence type="predicted"/>
<keyword evidence="3" id="KW-0418">Kinase</keyword>
<keyword evidence="5" id="KW-0324">Glycolysis</keyword>
<dbReference type="GO" id="GO:0005783">
    <property type="term" value="C:endoplasmic reticulum"/>
    <property type="evidence" value="ECO:0007669"/>
    <property type="project" value="TreeGrafter"/>
</dbReference>
<dbReference type="GO" id="GO:0006006">
    <property type="term" value="P:glucose metabolic process"/>
    <property type="evidence" value="ECO:0007669"/>
    <property type="project" value="TreeGrafter"/>
</dbReference>
<dbReference type="Gene3D" id="3.40.1190.20">
    <property type="match status" value="1"/>
</dbReference>
<dbReference type="GO" id="GO:0006096">
    <property type="term" value="P:glycolytic process"/>
    <property type="evidence" value="ECO:0007669"/>
    <property type="project" value="UniProtKB-KW"/>
</dbReference>
<dbReference type="PANTHER" id="PTHR21208:SF0">
    <property type="entry name" value="ADP-DEPENDENT GLUCOKINASE"/>
    <property type="match status" value="1"/>
</dbReference>
<dbReference type="GO" id="GO:0046872">
    <property type="term" value="F:metal ion binding"/>
    <property type="evidence" value="ECO:0007669"/>
    <property type="project" value="UniProtKB-KW"/>
</dbReference>